<dbReference type="RefSeq" id="WP_129227593.1">
    <property type="nucleotide sequence ID" value="NZ_QYBB01000015.1"/>
</dbReference>
<feature type="domain" description="SnoaL-like" evidence="2">
    <location>
        <begin position="30"/>
        <end position="124"/>
    </location>
</feature>
<dbReference type="InterPro" id="IPR037401">
    <property type="entry name" value="SnoaL-like"/>
</dbReference>
<sequence length="141" mass="14374">MKISHIALLPAALAALATPALAGPAADMAQAHIAAIASGDVAAITASTAPNAALHWVGGPLDGTYAGADTQKGIWTKFTTAQGEQKATVSDLAEAANPKGATVTANVVFAGKNTVKVRYVMLYTDGKLSDEIWQVDPNGKF</sequence>
<organism evidence="3 4">
    <name type="scientific">Lichenibacterium minor</name>
    <dbReference type="NCBI Taxonomy" id="2316528"/>
    <lineage>
        <taxon>Bacteria</taxon>
        <taxon>Pseudomonadati</taxon>
        <taxon>Pseudomonadota</taxon>
        <taxon>Alphaproteobacteria</taxon>
        <taxon>Hyphomicrobiales</taxon>
        <taxon>Lichenihabitantaceae</taxon>
        <taxon>Lichenibacterium</taxon>
    </lineage>
</organism>
<dbReference type="Gene3D" id="3.10.450.50">
    <property type="match status" value="1"/>
</dbReference>
<dbReference type="AlphaFoldDB" id="A0A4Q2U4W1"/>
<name>A0A4Q2U4W1_9HYPH</name>
<keyword evidence="4" id="KW-1185">Reference proteome</keyword>
<gene>
    <name evidence="3" type="ORF">D3273_14430</name>
</gene>
<dbReference type="SUPFAM" id="SSF54427">
    <property type="entry name" value="NTF2-like"/>
    <property type="match status" value="1"/>
</dbReference>
<dbReference type="Pfam" id="PF12680">
    <property type="entry name" value="SnoaL_2"/>
    <property type="match status" value="1"/>
</dbReference>
<feature type="signal peptide" evidence="1">
    <location>
        <begin position="1"/>
        <end position="22"/>
    </location>
</feature>
<dbReference type="InterPro" id="IPR032710">
    <property type="entry name" value="NTF2-like_dom_sf"/>
</dbReference>
<evidence type="ECO:0000259" key="2">
    <source>
        <dbReference type="Pfam" id="PF12680"/>
    </source>
</evidence>
<evidence type="ECO:0000313" key="3">
    <source>
        <dbReference type="EMBL" id="RYC31310.1"/>
    </source>
</evidence>
<evidence type="ECO:0000313" key="4">
    <source>
        <dbReference type="Proteomes" id="UP000290759"/>
    </source>
</evidence>
<dbReference type="OrthoDB" id="7868521at2"/>
<keyword evidence="1" id="KW-0732">Signal</keyword>
<dbReference type="Proteomes" id="UP000290759">
    <property type="component" value="Unassembled WGS sequence"/>
</dbReference>
<reference evidence="3 4" key="2">
    <citation type="submission" date="2019-02" db="EMBL/GenBank/DDBJ databases">
        <title>'Lichenibacterium ramalinii' gen. nov. sp. nov., 'Lichenibacterium minor' gen. nov. sp. nov.</title>
        <authorList>
            <person name="Pankratov T."/>
        </authorList>
    </citation>
    <scope>NUCLEOTIDE SEQUENCE [LARGE SCALE GENOMIC DNA]</scope>
    <source>
        <strain evidence="3 4">RmlP026</strain>
    </source>
</reference>
<protein>
    <submittedName>
        <fullName evidence="3">Nuclear transport factor 2 family protein</fullName>
    </submittedName>
</protein>
<dbReference type="EMBL" id="QYBB01000015">
    <property type="protein sequence ID" value="RYC31310.1"/>
    <property type="molecule type" value="Genomic_DNA"/>
</dbReference>
<comment type="caution">
    <text evidence="3">The sequence shown here is derived from an EMBL/GenBank/DDBJ whole genome shotgun (WGS) entry which is preliminary data.</text>
</comment>
<accession>A0A4Q2U4W1</accession>
<reference evidence="3 4" key="1">
    <citation type="submission" date="2018-12" db="EMBL/GenBank/DDBJ databases">
        <authorList>
            <person name="Grouzdev D.S."/>
            <person name="Krutkina M.S."/>
        </authorList>
    </citation>
    <scope>NUCLEOTIDE SEQUENCE [LARGE SCALE GENOMIC DNA]</scope>
    <source>
        <strain evidence="3 4">RmlP026</strain>
    </source>
</reference>
<proteinExistence type="predicted"/>
<evidence type="ECO:0000256" key="1">
    <source>
        <dbReference type="SAM" id="SignalP"/>
    </source>
</evidence>
<feature type="chain" id="PRO_5020604820" evidence="1">
    <location>
        <begin position="23"/>
        <end position="141"/>
    </location>
</feature>